<keyword evidence="4" id="KW-1185">Reference proteome</keyword>
<feature type="compositionally biased region" description="Basic and acidic residues" evidence="1">
    <location>
        <begin position="215"/>
        <end position="253"/>
    </location>
</feature>
<dbReference type="PANTHER" id="PTHR31286:SF99">
    <property type="entry name" value="DUF4283 DOMAIN-CONTAINING PROTEIN"/>
    <property type="match status" value="1"/>
</dbReference>
<evidence type="ECO:0000313" key="3">
    <source>
        <dbReference type="EMBL" id="CAI0427225.1"/>
    </source>
</evidence>
<evidence type="ECO:0000259" key="2">
    <source>
        <dbReference type="Pfam" id="PF14111"/>
    </source>
</evidence>
<dbReference type="Proteomes" id="UP001154282">
    <property type="component" value="Unassembled WGS sequence"/>
</dbReference>
<evidence type="ECO:0000313" key="4">
    <source>
        <dbReference type="Proteomes" id="UP001154282"/>
    </source>
</evidence>
<dbReference type="EMBL" id="CAMGYJ010000005">
    <property type="protein sequence ID" value="CAI0427225.1"/>
    <property type="molecule type" value="Genomic_DNA"/>
</dbReference>
<dbReference type="InterPro" id="IPR040256">
    <property type="entry name" value="At4g02000-like"/>
</dbReference>
<dbReference type="PANTHER" id="PTHR31286">
    <property type="entry name" value="GLYCINE-RICH CELL WALL STRUCTURAL PROTEIN 1.8-LIKE"/>
    <property type="match status" value="1"/>
</dbReference>
<feature type="compositionally biased region" description="Polar residues" evidence="1">
    <location>
        <begin position="273"/>
        <end position="296"/>
    </location>
</feature>
<dbReference type="AlphaFoldDB" id="A0AAV0KZJ3"/>
<organism evidence="3 4">
    <name type="scientific">Linum tenue</name>
    <dbReference type="NCBI Taxonomy" id="586396"/>
    <lineage>
        <taxon>Eukaryota</taxon>
        <taxon>Viridiplantae</taxon>
        <taxon>Streptophyta</taxon>
        <taxon>Embryophyta</taxon>
        <taxon>Tracheophyta</taxon>
        <taxon>Spermatophyta</taxon>
        <taxon>Magnoliopsida</taxon>
        <taxon>eudicotyledons</taxon>
        <taxon>Gunneridae</taxon>
        <taxon>Pentapetalae</taxon>
        <taxon>rosids</taxon>
        <taxon>fabids</taxon>
        <taxon>Malpighiales</taxon>
        <taxon>Linaceae</taxon>
        <taxon>Linum</taxon>
    </lineage>
</organism>
<dbReference type="Pfam" id="PF14111">
    <property type="entry name" value="DUF4283"/>
    <property type="match status" value="1"/>
</dbReference>
<name>A0AAV0KZJ3_9ROSI</name>
<reference evidence="3" key="1">
    <citation type="submission" date="2022-08" db="EMBL/GenBank/DDBJ databases">
        <authorList>
            <person name="Gutierrez-Valencia J."/>
        </authorList>
    </citation>
    <scope>NUCLEOTIDE SEQUENCE</scope>
</reference>
<sequence length="296" mass="33360">MKNGCFLVRFKHKLDYEYATSSGPWLLGDTYLTVQQWYKGFNSWKSKVKSTMIWVQLPELPVEFYNEVAVLLIAEKIGRPVRVDQATILGARAKYGRVCVEVDLTKPLLGSYKIEGVTYFIGYEGLSNLCIDCGSYGATTKKCHCKFPMPETQEEPEVVGSEDDEMVEKEPVKTHGEWMMVPRRPNRPQRRNQSSYNGPKRDATGNRYASLAGEELSKEEKSEPHIQTKKQAVEQKKANKGKPIEEKPHKESGPQHTKQGSAQSVASMDRESPQGTPQQSKGMRDTSLGNAKPKNN</sequence>
<feature type="domain" description="DUF4283" evidence="2">
    <location>
        <begin position="1"/>
        <end position="43"/>
    </location>
</feature>
<feature type="compositionally biased region" description="Acidic residues" evidence="1">
    <location>
        <begin position="152"/>
        <end position="167"/>
    </location>
</feature>
<evidence type="ECO:0000256" key="1">
    <source>
        <dbReference type="SAM" id="MobiDB-lite"/>
    </source>
</evidence>
<gene>
    <name evidence="3" type="ORF">LITE_LOCUS21118</name>
</gene>
<comment type="caution">
    <text evidence="3">The sequence shown here is derived from an EMBL/GenBank/DDBJ whole genome shotgun (WGS) entry which is preliminary data.</text>
</comment>
<feature type="compositionally biased region" description="Polar residues" evidence="1">
    <location>
        <begin position="254"/>
        <end position="266"/>
    </location>
</feature>
<protein>
    <recommendedName>
        <fullName evidence="2">DUF4283 domain-containing protein</fullName>
    </recommendedName>
</protein>
<proteinExistence type="predicted"/>
<feature type="region of interest" description="Disordered" evidence="1">
    <location>
        <begin position="151"/>
        <end position="296"/>
    </location>
</feature>
<dbReference type="InterPro" id="IPR025558">
    <property type="entry name" value="DUF4283"/>
</dbReference>
<accession>A0AAV0KZJ3</accession>